<dbReference type="FunFam" id="2.40.70.10:FF:000052">
    <property type="entry name" value="ASpartyl Protease"/>
    <property type="match status" value="1"/>
</dbReference>
<dbReference type="GO" id="GO:0005576">
    <property type="term" value="C:extracellular region"/>
    <property type="evidence" value="ECO:0007669"/>
    <property type="project" value="UniProtKB-SubCell"/>
</dbReference>
<dbReference type="PROSITE" id="PS51767">
    <property type="entry name" value="PEPTIDASE_A1"/>
    <property type="match status" value="1"/>
</dbReference>
<dbReference type="GO" id="GO:0004190">
    <property type="term" value="F:aspartic-type endopeptidase activity"/>
    <property type="evidence" value="ECO:0007669"/>
    <property type="project" value="UniProtKB-KW"/>
</dbReference>
<feature type="active site" evidence="10">
    <location>
        <position position="91"/>
    </location>
</feature>
<keyword evidence="4 12" id="KW-0645">Protease</keyword>
<comment type="caution">
    <text evidence="15">The sequence shown here is derived from an EMBL/GenBank/DDBJ whole genome shotgun (WGS) entry which is preliminary data.</text>
</comment>
<evidence type="ECO:0000256" key="2">
    <source>
        <dbReference type="ARBA" id="ARBA00007447"/>
    </source>
</evidence>
<dbReference type="EMBL" id="WUAV01000005">
    <property type="protein sequence ID" value="KAF1752250.1"/>
    <property type="molecule type" value="Genomic_DNA"/>
</dbReference>
<feature type="disulfide bond" evidence="11">
    <location>
        <begin position="104"/>
        <end position="108"/>
    </location>
</feature>
<evidence type="ECO:0000256" key="11">
    <source>
        <dbReference type="PIRSR" id="PIRSR601461-2"/>
    </source>
</evidence>
<dbReference type="GO" id="GO:0006508">
    <property type="term" value="P:proteolysis"/>
    <property type="evidence" value="ECO:0007669"/>
    <property type="project" value="UniProtKB-KW"/>
</dbReference>
<dbReference type="InterPro" id="IPR001461">
    <property type="entry name" value="Aspartic_peptidase_A1"/>
</dbReference>
<feature type="domain" description="Peptidase A1" evidence="14">
    <location>
        <begin position="73"/>
        <end position="388"/>
    </location>
</feature>
<dbReference type="CTD" id="9824810"/>
<evidence type="ECO:0000256" key="8">
    <source>
        <dbReference type="ARBA" id="ARBA00023157"/>
    </source>
</evidence>
<evidence type="ECO:0000256" key="9">
    <source>
        <dbReference type="ARBA" id="ARBA00023180"/>
    </source>
</evidence>
<dbReference type="PANTHER" id="PTHR47966">
    <property type="entry name" value="BETA-SITE APP-CLEAVING ENZYME, ISOFORM A-RELATED"/>
    <property type="match status" value="1"/>
</dbReference>
<evidence type="ECO:0000256" key="6">
    <source>
        <dbReference type="ARBA" id="ARBA00022750"/>
    </source>
</evidence>
<dbReference type="KEGG" id="crq:GCK72_018804"/>
<dbReference type="PANTHER" id="PTHR47966:SF30">
    <property type="entry name" value="PEPTIDASE A1 DOMAIN-CONTAINING PROTEIN"/>
    <property type="match status" value="1"/>
</dbReference>
<evidence type="ECO:0000256" key="5">
    <source>
        <dbReference type="ARBA" id="ARBA00022729"/>
    </source>
</evidence>
<dbReference type="CDD" id="cd05471">
    <property type="entry name" value="pepsin_like"/>
    <property type="match status" value="1"/>
</dbReference>
<dbReference type="InterPro" id="IPR001969">
    <property type="entry name" value="Aspartic_peptidase_AS"/>
</dbReference>
<dbReference type="Pfam" id="PF00026">
    <property type="entry name" value="Asp"/>
    <property type="match status" value="1"/>
</dbReference>
<evidence type="ECO:0000256" key="3">
    <source>
        <dbReference type="ARBA" id="ARBA00022525"/>
    </source>
</evidence>
<dbReference type="Gene3D" id="2.40.70.10">
    <property type="entry name" value="Acid Proteases"/>
    <property type="match status" value="2"/>
</dbReference>
<comment type="subcellular location">
    <subcellularLocation>
        <location evidence="1">Secreted</location>
    </subcellularLocation>
</comment>
<evidence type="ECO:0000256" key="4">
    <source>
        <dbReference type="ARBA" id="ARBA00022670"/>
    </source>
</evidence>
<evidence type="ECO:0000259" key="14">
    <source>
        <dbReference type="PROSITE" id="PS51767"/>
    </source>
</evidence>
<feature type="active site" evidence="10">
    <location>
        <position position="279"/>
    </location>
</feature>
<dbReference type="SUPFAM" id="SSF50630">
    <property type="entry name" value="Acid proteases"/>
    <property type="match status" value="1"/>
</dbReference>
<dbReference type="PRINTS" id="PR00792">
    <property type="entry name" value="PEPSIN"/>
</dbReference>
<dbReference type="FunFam" id="2.40.70.10:FF:000062">
    <property type="entry name" value="ASpartyl Protease"/>
    <property type="match status" value="1"/>
</dbReference>
<dbReference type="InterPro" id="IPR021109">
    <property type="entry name" value="Peptidase_aspartic_dom_sf"/>
</dbReference>
<evidence type="ECO:0000313" key="15">
    <source>
        <dbReference type="EMBL" id="KAF1752250.1"/>
    </source>
</evidence>
<proteinExistence type="inferred from homology"/>
<evidence type="ECO:0000256" key="1">
    <source>
        <dbReference type="ARBA" id="ARBA00004613"/>
    </source>
</evidence>
<keyword evidence="9" id="KW-0325">Glycoprotein</keyword>
<dbReference type="InterPro" id="IPR033121">
    <property type="entry name" value="PEPTIDASE_A1"/>
</dbReference>
<evidence type="ECO:0000256" key="10">
    <source>
        <dbReference type="PIRSR" id="PIRSR601461-1"/>
    </source>
</evidence>
<evidence type="ECO:0000313" key="16">
    <source>
        <dbReference type="Proteomes" id="UP000483820"/>
    </source>
</evidence>
<organism evidence="15 16">
    <name type="scientific">Caenorhabditis remanei</name>
    <name type="common">Caenorhabditis vulgaris</name>
    <dbReference type="NCBI Taxonomy" id="31234"/>
    <lineage>
        <taxon>Eukaryota</taxon>
        <taxon>Metazoa</taxon>
        <taxon>Ecdysozoa</taxon>
        <taxon>Nematoda</taxon>
        <taxon>Chromadorea</taxon>
        <taxon>Rhabditida</taxon>
        <taxon>Rhabditina</taxon>
        <taxon>Rhabditomorpha</taxon>
        <taxon>Rhabditoidea</taxon>
        <taxon>Rhabditidae</taxon>
        <taxon>Peloderinae</taxon>
        <taxon>Caenorhabditis</taxon>
    </lineage>
</organism>
<evidence type="ECO:0000256" key="13">
    <source>
        <dbReference type="SAM" id="SignalP"/>
    </source>
</evidence>
<feature type="chain" id="PRO_5025352201" description="Peptidase A1 domain-containing protein" evidence="13">
    <location>
        <begin position="18"/>
        <end position="395"/>
    </location>
</feature>
<dbReference type="PROSITE" id="PS00141">
    <property type="entry name" value="ASP_PROTEASE"/>
    <property type="match status" value="1"/>
</dbReference>
<keyword evidence="8 11" id="KW-1015">Disulfide bond</keyword>
<feature type="signal peptide" evidence="13">
    <location>
        <begin position="1"/>
        <end position="17"/>
    </location>
</feature>
<dbReference type="AlphaFoldDB" id="A0A6A5GB44"/>
<keyword evidence="7 12" id="KW-0378">Hydrolase</keyword>
<sequence length="395" mass="42243">MKIIFIALVALLGLCSAAVVQHKLVYRESRKAEMMRRGEWGAYVQHKAALRDANPAVYASLSQNVNDYGDIEYLGNITIGTPPQPFLVVLDTGSSNLWVPGTTCGGTCKGKKKFDFTKSTTFVSNNQSWVIQYESGSAKGFLGQDTVAFGAATEQQLPVPKTTFGIATQISADFKNDAADGILGLAFTSLAVDHVVPPLINAINQGLLDQPLFTVWLEHMGTATNVGGGIFTYGAIDTTNCGPVIAYQPLSSATYYQFVASGFKLGSYSITKNYQVISDTGTSFIGGPQSVLDGIAKSLGATYNANYGSYLLPCGTNKGTLDITIGANVYSIEPVNYVIDVGMGDGTCVFAVFPFNNFGFGPSWILGDPFVRQYCNIHDIGQQRMGFAKSLQSSS</sequence>
<evidence type="ECO:0000256" key="12">
    <source>
        <dbReference type="RuleBase" id="RU000454"/>
    </source>
</evidence>
<dbReference type="InterPro" id="IPR034164">
    <property type="entry name" value="Pepsin-like_dom"/>
</dbReference>
<protein>
    <recommendedName>
        <fullName evidence="14">Peptidase A1 domain-containing protein</fullName>
    </recommendedName>
</protein>
<keyword evidence="6 12" id="KW-0064">Aspartyl protease</keyword>
<keyword evidence="5 13" id="KW-0732">Signal</keyword>
<dbReference type="GO" id="GO:0005764">
    <property type="term" value="C:lysosome"/>
    <property type="evidence" value="ECO:0007669"/>
    <property type="project" value="TreeGrafter"/>
</dbReference>
<keyword evidence="3" id="KW-0964">Secreted</keyword>
<comment type="similarity">
    <text evidence="2 12">Belongs to the peptidase A1 family.</text>
</comment>
<dbReference type="Proteomes" id="UP000483820">
    <property type="component" value="Chromosome V"/>
</dbReference>
<gene>
    <name evidence="15" type="ORF">GCK72_018804</name>
</gene>
<evidence type="ECO:0000256" key="7">
    <source>
        <dbReference type="ARBA" id="ARBA00022801"/>
    </source>
</evidence>
<dbReference type="GeneID" id="9824810"/>
<dbReference type="RefSeq" id="XP_003110686.2">
    <property type="nucleotide sequence ID" value="XM_003110638.2"/>
</dbReference>
<name>A0A6A5GB44_CAERE</name>
<accession>A0A6A5GB44</accession>
<reference evidence="15 16" key="1">
    <citation type="submission" date="2019-12" db="EMBL/GenBank/DDBJ databases">
        <title>Chromosome-level assembly of the Caenorhabditis remanei genome.</title>
        <authorList>
            <person name="Teterina A.A."/>
            <person name="Willis J.H."/>
            <person name="Phillips P.C."/>
        </authorList>
    </citation>
    <scope>NUCLEOTIDE SEQUENCE [LARGE SCALE GENOMIC DNA]</scope>
    <source>
        <strain evidence="15 16">PX506</strain>
        <tissue evidence="15">Whole organism</tissue>
    </source>
</reference>